<dbReference type="Proteomes" id="UP000199069">
    <property type="component" value="Unassembled WGS sequence"/>
</dbReference>
<proteinExistence type="predicted"/>
<dbReference type="Gene3D" id="1.20.1280.50">
    <property type="match status" value="1"/>
</dbReference>
<keyword evidence="4" id="KW-1185">Reference proteome</keyword>
<name>A0A0K3CEU1_RHOTO</name>
<sequence>MSGGGYTLDRMATRPIPLEIVSLVLDSLYRDLDWPARAKQGGTISLVCRRWRSLGKALSWRRVDITFGEEERAIAPLIARPELLDLVQGLVVGNARDEEVEQRSLMPTVSELVTILRNAKNLRYLSLQCALGAANLVTAVAESPSAPSLRTLAIASPVMHSSAIRGPDITAVPVVIDLDTFSLEKRLAAFRNLKHLGVHFSVISRSRASTRFMPATKPLELVSFQVCVKESGLDDPAREEDFAHQVWLRLRSLIDARTLQRCTFDGSATLLQGFIKDSVHLADLGLYTTPEALCPNLEPLLKALAVLPLRQLTIHTPKPSQNAPLPESHLGALQVLNMVPSDLEECSISVGIRFQDDLAGVPELSVENSGGKVLDGGTTGLPDPEHFAAVGLEVVGRSKEVRLCRRNGTTDWLLLPDARGPDGEPLSPPAIDRLHLASDDDEQIEVCTPVPSNAGSVASTPASSRSASPTRAGAGSKRRGGAGKPRRDKTKEREKAEAMRNPLDPFLRFPNVVLGRILGELNANDLLAVGLVCKRWRRSQTLNYTWYLLLQSFTYVTPAERGRSYAEGDGVPTWRKGDASQDWAAHFASIFRRDDLDQGVEEAEVDENGLTMKEERELKWKEENEANELAGMDKVAMREYYKSLRNKKVKGKSGKGAVRTIEGDGLGDIAGDG</sequence>
<evidence type="ECO:0000313" key="4">
    <source>
        <dbReference type="Proteomes" id="UP000199069"/>
    </source>
</evidence>
<dbReference type="InterPro" id="IPR001810">
    <property type="entry name" value="F-box_dom"/>
</dbReference>
<feature type="compositionally biased region" description="Gly residues" evidence="1">
    <location>
        <begin position="664"/>
        <end position="673"/>
    </location>
</feature>
<gene>
    <name evidence="3" type="primary">FGENESH: predicted gene_6.241</name>
    <name evidence="3" type="ORF">BN2166_0033190</name>
</gene>
<dbReference type="AlphaFoldDB" id="A0A0K3CEU1"/>
<feature type="compositionally biased region" description="Basic and acidic residues" evidence="1">
    <location>
        <begin position="489"/>
        <end position="498"/>
    </location>
</feature>
<feature type="region of interest" description="Disordered" evidence="1">
    <location>
        <begin position="652"/>
        <end position="673"/>
    </location>
</feature>
<feature type="compositionally biased region" description="Low complexity" evidence="1">
    <location>
        <begin position="458"/>
        <end position="475"/>
    </location>
</feature>
<dbReference type="SUPFAM" id="SSF81383">
    <property type="entry name" value="F-box domain"/>
    <property type="match status" value="1"/>
</dbReference>
<feature type="region of interest" description="Disordered" evidence="1">
    <location>
        <begin position="446"/>
        <end position="498"/>
    </location>
</feature>
<dbReference type="CDD" id="cd09917">
    <property type="entry name" value="F-box_SF"/>
    <property type="match status" value="1"/>
</dbReference>
<evidence type="ECO:0000259" key="2">
    <source>
        <dbReference type="PROSITE" id="PS50181"/>
    </source>
</evidence>
<organism evidence="3 4">
    <name type="scientific">Rhodotorula toruloides</name>
    <name type="common">Yeast</name>
    <name type="synonym">Rhodosporidium toruloides</name>
    <dbReference type="NCBI Taxonomy" id="5286"/>
    <lineage>
        <taxon>Eukaryota</taxon>
        <taxon>Fungi</taxon>
        <taxon>Dikarya</taxon>
        <taxon>Basidiomycota</taxon>
        <taxon>Pucciniomycotina</taxon>
        <taxon>Microbotryomycetes</taxon>
        <taxon>Sporidiobolales</taxon>
        <taxon>Sporidiobolaceae</taxon>
        <taxon>Rhodotorula</taxon>
    </lineage>
</organism>
<evidence type="ECO:0000256" key="1">
    <source>
        <dbReference type="SAM" id="MobiDB-lite"/>
    </source>
</evidence>
<accession>A0A0K3CEU1</accession>
<feature type="compositionally biased region" description="Basic residues" evidence="1">
    <location>
        <begin position="476"/>
        <end position="488"/>
    </location>
</feature>
<dbReference type="STRING" id="5286.A0A0K3CEU1"/>
<dbReference type="EMBL" id="CWKI01000006">
    <property type="protein sequence ID" value="CTR07458.1"/>
    <property type="molecule type" value="Genomic_DNA"/>
</dbReference>
<dbReference type="PROSITE" id="PS50181">
    <property type="entry name" value="FBOX"/>
    <property type="match status" value="1"/>
</dbReference>
<dbReference type="Pfam" id="PF12937">
    <property type="entry name" value="F-box-like"/>
    <property type="match status" value="1"/>
</dbReference>
<evidence type="ECO:0000313" key="3">
    <source>
        <dbReference type="EMBL" id="CTR07458.1"/>
    </source>
</evidence>
<dbReference type="InterPro" id="IPR036047">
    <property type="entry name" value="F-box-like_dom_sf"/>
</dbReference>
<feature type="domain" description="F-box" evidence="2">
    <location>
        <begin position="503"/>
        <end position="549"/>
    </location>
</feature>
<protein>
    <submittedName>
        <fullName evidence="3">FGENESH: predicted gene_6.241 protein</fullName>
    </submittedName>
</protein>
<reference evidence="3 4" key="1">
    <citation type="submission" date="2015-07" db="EMBL/GenBank/DDBJ databases">
        <authorList>
            <person name="Cajimat M.N.B."/>
            <person name="Milazzo M.L."/>
            <person name="Fulhorst C.F."/>
        </authorList>
    </citation>
    <scope>NUCLEOTIDE SEQUENCE [LARGE SCALE GENOMIC DNA]</scope>
    <source>
        <strain evidence="3">Single colony</strain>
    </source>
</reference>